<dbReference type="InterPro" id="IPR002589">
    <property type="entry name" value="Macro_dom"/>
</dbReference>
<dbReference type="Gene3D" id="3.90.228.10">
    <property type="match status" value="1"/>
</dbReference>
<accession>A0A8J7TJ01</accession>
<feature type="domain" description="Macro" evidence="9">
    <location>
        <begin position="922"/>
        <end position="1096"/>
    </location>
</feature>
<dbReference type="EC" id="2.4.2.-" evidence="7"/>
<dbReference type="InterPro" id="IPR057051">
    <property type="entry name" value="PARP14_RPM_1"/>
</dbReference>
<dbReference type="PANTHER" id="PTHR14453">
    <property type="entry name" value="PARP/ZINC FINGER CCCH TYPE DOMAIN CONTAINING PROTEIN"/>
    <property type="match status" value="1"/>
</dbReference>
<dbReference type="Gene3D" id="3.30.720.50">
    <property type="match status" value="1"/>
</dbReference>
<dbReference type="PROSITE" id="PS51059">
    <property type="entry name" value="PARP_CATALYTIC"/>
    <property type="match status" value="1"/>
</dbReference>
<dbReference type="Pfam" id="PF23085">
    <property type="entry name" value="RRM_PARP14_3"/>
    <property type="match status" value="1"/>
</dbReference>
<keyword evidence="4 7" id="KW-0520">NAD</keyword>
<keyword evidence="5" id="KW-0539">Nucleus</keyword>
<name>A0A8J7TJ01_ATRSP</name>
<keyword evidence="2 7" id="KW-0328">Glycosyltransferase</keyword>
<comment type="caution">
    <text evidence="10">The sequence shown here is derived from an EMBL/GenBank/DDBJ whole genome shotgun (WGS) entry which is preliminary data.</text>
</comment>
<comment type="subcellular location">
    <subcellularLocation>
        <location evidence="1">Nucleus</location>
    </subcellularLocation>
</comment>
<dbReference type="Pfam" id="PF23222">
    <property type="entry name" value="RRM_PARP14_1"/>
    <property type="match status" value="1"/>
</dbReference>
<evidence type="ECO:0000256" key="5">
    <source>
        <dbReference type="ARBA" id="ARBA00023242"/>
    </source>
</evidence>
<dbReference type="InterPro" id="IPR043472">
    <property type="entry name" value="Macro_dom-like"/>
</dbReference>
<evidence type="ECO:0000256" key="4">
    <source>
        <dbReference type="ARBA" id="ARBA00023027"/>
    </source>
</evidence>
<evidence type="ECO:0000256" key="1">
    <source>
        <dbReference type="ARBA" id="ARBA00004123"/>
    </source>
</evidence>
<dbReference type="PANTHER" id="PTHR14453:SF101">
    <property type="entry name" value="POLY [ADP-RIBOSE] POLYMERASE"/>
    <property type="match status" value="1"/>
</dbReference>
<gene>
    <name evidence="10" type="primary">Parp14_3</name>
    <name evidence="10" type="ORF">GTO95_0010514</name>
</gene>
<dbReference type="CDD" id="cd01439">
    <property type="entry name" value="TCCD_inducible_PARP_like"/>
    <property type="match status" value="1"/>
</dbReference>
<dbReference type="GO" id="GO:0010629">
    <property type="term" value="P:negative regulation of gene expression"/>
    <property type="evidence" value="ECO:0007669"/>
    <property type="project" value="TreeGrafter"/>
</dbReference>
<evidence type="ECO:0000256" key="2">
    <source>
        <dbReference type="ARBA" id="ARBA00022676"/>
    </source>
</evidence>
<dbReference type="Pfam" id="PF00644">
    <property type="entry name" value="PARP"/>
    <property type="match status" value="1"/>
</dbReference>
<dbReference type="Gene3D" id="3.30.70.330">
    <property type="match status" value="2"/>
</dbReference>
<dbReference type="PROSITE" id="PS51154">
    <property type="entry name" value="MACRO"/>
    <property type="match status" value="4"/>
</dbReference>
<feature type="non-terminal residue" evidence="10">
    <location>
        <position position="1933"/>
    </location>
</feature>
<feature type="non-terminal residue" evidence="10">
    <location>
        <position position="1"/>
    </location>
</feature>
<dbReference type="GO" id="GO:0005737">
    <property type="term" value="C:cytoplasm"/>
    <property type="evidence" value="ECO:0007669"/>
    <property type="project" value="TreeGrafter"/>
</dbReference>
<dbReference type="GO" id="GO:0003714">
    <property type="term" value="F:transcription corepressor activity"/>
    <property type="evidence" value="ECO:0007669"/>
    <property type="project" value="TreeGrafter"/>
</dbReference>
<evidence type="ECO:0000256" key="7">
    <source>
        <dbReference type="RuleBase" id="RU362114"/>
    </source>
</evidence>
<feature type="domain" description="Macro" evidence="9">
    <location>
        <begin position="695"/>
        <end position="889"/>
    </location>
</feature>
<reference evidence="10" key="1">
    <citation type="journal article" date="2021" name="Cell">
        <title>Tracing the genetic footprints of vertebrate landing in non-teleost ray-finned fishes.</title>
        <authorList>
            <person name="Bi X."/>
            <person name="Wang K."/>
            <person name="Yang L."/>
            <person name="Pan H."/>
            <person name="Jiang H."/>
            <person name="Wei Q."/>
            <person name="Fang M."/>
            <person name="Yu H."/>
            <person name="Zhu C."/>
            <person name="Cai Y."/>
            <person name="He Y."/>
            <person name="Gan X."/>
            <person name="Zeng H."/>
            <person name="Yu D."/>
            <person name="Zhu Y."/>
            <person name="Jiang H."/>
            <person name="Qiu Q."/>
            <person name="Yang H."/>
            <person name="Zhang Y.E."/>
            <person name="Wang W."/>
            <person name="Zhu M."/>
            <person name="He S."/>
            <person name="Zhang G."/>
        </authorList>
    </citation>
    <scope>NUCLEOTIDE SEQUENCE</scope>
    <source>
        <strain evidence="10">Allg_001</strain>
    </source>
</reference>
<dbReference type="GO" id="GO:0005634">
    <property type="term" value="C:nucleus"/>
    <property type="evidence" value="ECO:0007669"/>
    <property type="project" value="UniProtKB-SubCell"/>
</dbReference>
<sequence length="1933" mass="210894">MAMKTYSLLLEGLPDDFGCVRSKLDLYFKNKRKSGGEVLEIRHHPEDRRAAVLVYLEEEVKNKVLERGTHRVDLKTWGTVELRVKPLPETVQVYCTIHKHITQVGYLTHTHHDNSNVADLEEVLAQKSHVVNHTAVRAELYDEEAEERRLDPRRFVLRGFGETCPAGLVSVYLNSCSKGAVHSWELLPDGIAVTFHGGLDVKSFLKKCFTKHLQSNAITVTRLERTDSVLVRGQMSAVTEDTLQLYFSNPKRSKGGKIKSLRWCTKGESIIIAFEVAQDAQRVSEQPHVLCGVKMTAHLYYSILGQALTGQTPPLPNLPSKITIPMDRQLLDYITSRAKCTEEFEKALGEVYAKVHFEGSPQPDQVVVEITAESNSLLLHRLAPSWERNARQTVHSLLDKYRIIQLKTETAVWEKIKTKCLSCISPDLNVHFESTTSSIVVLGLQEEVQSLQRKVELLMKEAGAELEVERNTVESRVMVDSEEELDFLCNLVFPKLADIELSKDQSALALCLKGHRDKVKQAESLVSKTRQELVAQTLNLSACQTDFLKSLDVKEFVRDHFARNGISATVLSHRSVQVLAEKKDIKRAVEKVQESVREEIIRLSSDQAQVAKTEKWEQFLGELKAEVTAAAEHMRGAVAAVRKQIAAVVSEKYVYGGAGESRVLAKHEDSLRARAKELGCALWLSVQPASKPSSGPPCGVRIGGVVDLSVRQGAVAGQQADALVCPVNGSLAFDNPVARELLAAGGPRVKDPCDDLLKARLALRAGEVVLSSPGNLPSKVLLLAVLPIWGKCNCTGAGGQPLESAFLHTAVLRCLQLAEEKRCSSIALPALGCGGFGFPVAESARVVVGAVLAFCDRERETARHLRNVIVVESDIQNVEEFQSVTKAMVGTVVVPLYLMQTEQHKVQDYTQSNSSYYFISGVFPAPSVNVGGVTVTLQKGDITRETVDVIVNSTNSSLDLNTGVSGAILKAAGKSVVEECAKLGAQPADGVVSTAAGQLRCRHIVHMVGPTSAAGIAASVESAARECERRSAASVSFPAVGTGRGGIGHKESIEAMLKGLEQHFSTTGSTSIKSVRVIAFEQPVYDSFRDYFAQRGQKLPGNAKVGPQSPSAGAQSLSTHLSASQGHLNVTSTQFPSQVKVCNVTVEVKKGDITCESVRGIVNSTNKELNLMEGVSGAIFKAAGSSVIEECKAFGPQSEDGVLVTGGGALHCDLVLHMVGPKSPAAVQAQVERVLRECERRGLSTVSFPAVGTGGGGLQAGDVIAAMLQGFEDHLSRHSPSVLKLIYIVVAQDSILNDFLKGLKQWVLKTLVVSGALDSDSSESVTEDEDDGSSPAASSIEILIGRIKVRAVCGDITKEQTDAIVSSTNTTLNLNTGVSAAILKAAGQSVVDECTALGTLPSDGFAFTRAGKLGVKHIVHMVGQTTESAITVSMCKVLKACEAKKIQSVSFPALGTGAGNLGAAQVAAAMIDAVGLFALEHYKPSLNVIRLVIFQPRMMPEFEQVMKRFKKVTPQPKQRAHVNPSLRKAPAIVPHTSLGSLAELVTHPGATVEVCGASRQALAQVKRCLDELLAGECSSQEVDATHLDSLLEQEKQEIASLSRRHEVRLEVGAGKLTVTGKTDDVLTAVLEISGFLQKAKERENMAQDRERMKNIVRWEVVKSGTTTALDAHINYELELAYHKEKTHVYRSNTETFTVDFVNMQRTDSKGNVLKIKRTTLTDSETAIIELPVTWTDMKGKDMEIIMLSSKSEEFCKISKEFVISSKVAVQKSKKTVEIERIQNREQWQRYAVRKQAVDRKYPTQANERILYHGTTQDICQKINRTGFNRSFCGRNATKFGQGTYFAKEAYYSCDDTYSNPDEQGYKYIYRARVLTGKLCQGHEHMKEPAPVNAGDPRSDLCDCAVDKMASPFIFVIFCDFGAYPEYLITFKVV</sequence>
<dbReference type="InterPro" id="IPR052056">
    <property type="entry name" value="Mono-ARTD/PARP"/>
</dbReference>
<dbReference type="EMBL" id="JAAWVO010072505">
    <property type="protein sequence ID" value="MBN3324776.1"/>
    <property type="molecule type" value="Genomic_DNA"/>
</dbReference>
<feature type="domain" description="Macro" evidence="9">
    <location>
        <begin position="1336"/>
        <end position="1510"/>
    </location>
</feature>
<comment type="similarity">
    <text evidence="6">Belongs to the ARTD/PARP family.</text>
</comment>
<dbReference type="Pfam" id="PF01661">
    <property type="entry name" value="Macro"/>
    <property type="match status" value="4"/>
</dbReference>
<dbReference type="InterPro" id="IPR012317">
    <property type="entry name" value="Poly(ADP-ribose)pol_cat_dom"/>
</dbReference>
<protein>
    <recommendedName>
        <fullName evidence="7">Poly [ADP-ribose] polymerase</fullName>
        <shortName evidence="7">PARP</shortName>
        <ecNumber evidence="7">2.4.2.-</ecNumber>
    </recommendedName>
</protein>
<feature type="domain" description="Macro" evidence="9">
    <location>
        <begin position="1133"/>
        <end position="1307"/>
    </location>
</feature>
<dbReference type="InterPro" id="IPR057043">
    <property type="entry name" value="PARP14_KH_2"/>
</dbReference>
<dbReference type="SUPFAM" id="SSF117839">
    <property type="entry name" value="WWE domain"/>
    <property type="match status" value="1"/>
</dbReference>
<dbReference type="GO" id="GO:0003950">
    <property type="term" value="F:NAD+ poly-ADP-ribosyltransferase activity"/>
    <property type="evidence" value="ECO:0007669"/>
    <property type="project" value="UniProtKB-UniRule"/>
</dbReference>
<dbReference type="InterPro" id="IPR037197">
    <property type="entry name" value="WWE_dom_sf"/>
</dbReference>
<evidence type="ECO:0000313" key="10">
    <source>
        <dbReference type="EMBL" id="MBN3324776.1"/>
    </source>
</evidence>
<evidence type="ECO:0000259" key="9">
    <source>
        <dbReference type="PROSITE" id="PS51154"/>
    </source>
</evidence>
<evidence type="ECO:0000256" key="3">
    <source>
        <dbReference type="ARBA" id="ARBA00022679"/>
    </source>
</evidence>
<keyword evidence="3 7" id="KW-0808">Transferase</keyword>
<keyword evidence="11" id="KW-1185">Reference proteome</keyword>
<evidence type="ECO:0000256" key="6">
    <source>
        <dbReference type="ARBA" id="ARBA00024347"/>
    </source>
</evidence>
<organism evidence="10 11">
    <name type="scientific">Atractosteus spatula</name>
    <name type="common">Alligator gar</name>
    <name type="synonym">Lepisosteus spatula</name>
    <dbReference type="NCBI Taxonomy" id="7917"/>
    <lineage>
        <taxon>Eukaryota</taxon>
        <taxon>Metazoa</taxon>
        <taxon>Chordata</taxon>
        <taxon>Craniata</taxon>
        <taxon>Vertebrata</taxon>
        <taxon>Euteleostomi</taxon>
        <taxon>Actinopterygii</taxon>
        <taxon>Neopterygii</taxon>
        <taxon>Holostei</taxon>
        <taxon>Semionotiformes</taxon>
        <taxon>Lepisosteidae</taxon>
        <taxon>Atractosteus</taxon>
    </lineage>
</organism>
<dbReference type="SUPFAM" id="SSF56399">
    <property type="entry name" value="ADP-ribosylation"/>
    <property type="match status" value="1"/>
</dbReference>
<feature type="domain" description="PARP catalytic" evidence="8">
    <location>
        <begin position="1730"/>
        <end position="1933"/>
    </location>
</feature>
<dbReference type="Proteomes" id="UP000736164">
    <property type="component" value="Unassembled WGS sequence"/>
</dbReference>
<dbReference type="InterPro" id="IPR012677">
    <property type="entry name" value="Nucleotide-bd_a/b_plait_sf"/>
</dbReference>
<proteinExistence type="inferred from homology"/>
<dbReference type="SUPFAM" id="SSF52949">
    <property type="entry name" value="Macro domain-like"/>
    <property type="match status" value="4"/>
</dbReference>
<dbReference type="Pfam" id="PF23248">
    <property type="entry name" value="KH_PARP14_2"/>
    <property type="match status" value="1"/>
</dbReference>
<evidence type="ECO:0000259" key="8">
    <source>
        <dbReference type="PROSITE" id="PS51059"/>
    </source>
</evidence>
<dbReference type="SMART" id="SM00506">
    <property type="entry name" value="A1pp"/>
    <property type="match status" value="4"/>
</dbReference>
<dbReference type="Gene3D" id="3.40.220.10">
    <property type="entry name" value="Leucine Aminopeptidase, subunit E, domain 1"/>
    <property type="match status" value="4"/>
</dbReference>
<evidence type="ECO:0000313" key="11">
    <source>
        <dbReference type="Proteomes" id="UP000736164"/>
    </source>
</evidence>